<feature type="domain" description="AB hydrolase-1" evidence="1">
    <location>
        <begin position="82"/>
        <end position="191"/>
    </location>
</feature>
<protein>
    <recommendedName>
        <fullName evidence="1">AB hydrolase-1 domain-containing protein</fullName>
    </recommendedName>
</protein>
<dbReference type="Pfam" id="PF00561">
    <property type="entry name" value="Abhydrolase_1"/>
    <property type="match status" value="1"/>
</dbReference>
<dbReference type="PANTHER" id="PTHR43194:SF2">
    <property type="entry name" value="PEROXISOMAL MEMBRANE PROTEIN LPX1"/>
    <property type="match status" value="1"/>
</dbReference>
<name>A0A420SU30_GIBIN</name>
<dbReference type="SUPFAM" id="SSF53474">
    <property type="entry name" value="alpha/beta-Hydrolases"/>
    <property type="match status" value="1"/>
</dbReference>
<reference evidence="2 3" key="1">
    <citation type="journal article" date="2018" name="Sci. Rep.">
        <title>Characterisation of pathogen-specific regions and novel effector candidates in Fusarium oxysporum f. sp. cepae.</title>
        <authorList>
            <person name="Armitage A.D."/>
            <person name="Taylor A."/>
            <person name="Sobczyk M.K."/>
            <person name="Baxter L."/>
            <person name="Greenfield B.P."/>
            <person name="Bates H.J."/>
            <person name="Wilson F."/>
            <person name="Jackson A.C."/>
            <person name="Ott S."/>
            <person name="Harrison R.J."/>
            <person name="Clarkson J.P."/>
        </authorList>
    </citation>
    <scope>NUCLEOTIDE SEQUENCE [LARGE SCALE GENOMIC DNA]</scope>
    <source>
        <strain evidence="2 3">Fp_A8</strain>
    </source>
</reference>
<dbReference type="Gene3D" id="3.40.50.1820">
    <property type="entry name" value="alpha/beta hydrolase"/>
    <property type="match status" value="1"/>
</dbReference>
<dbReference type="InterPro" id="IPR050228">
    <property type="entry name" value="Carboxylesterase_BioH"/>
</dbReference>
<evidence type="ECO:0000313" key="2">
    <source>
        <dbReference type="EMBL" id="RKL32789.1"/>
    </source>
</evidence>
<evidence type="ECO:0000313" key="3">
    <source>
        <dbReference type="Proteomes" id="UP000283569"/>
    </source>
</evidence>
<gene>
    <name evidence="2" type="ORF">BFJ72_g10289</name>
</gene>
<sequence>MLSHHVSLAKRLIMPQNLVLPRPGASYEPQPPVAGPTESAFVATFGALLPSAQFLQTPRGKAAYYEFKPSSSNDGTTKIDKVLFIHGVQTPALGMQPLARALEKSFPAAHMVLIDLWGHGLSDTPVAPHEASLFHELIDNLLDHLNWQSAHIVGFSFGGATTVSYVASRPSRVKSFTLVAPAGLLELSMFTPEEQACLRGDDDDAAKTCVLNILEGGDLVVPEDWKQRVANGEVVAEAVREWQMREHPGHTASVVAIFRDGSVMGSHAYFDEAAKTGIPSLAVLGELDSLCSEDQLNGHGFENVFVVPKAVHSVVRDQAVDVANLIGDFWGKLEKQ</sequence>
<dbReference type="InterPro" id="IPR029058">
    <property type="entry name" value="AB_hydrolase_fold"/>
</dbReference>
<comment type="caution">
    <text evidence="2">The sequence shown here is derived from an EMBL/GenBank/DDBJ whole genome shotgun (WGS) entry which is preliminary data.</text>
</comment>
<dbReference type="PANTHER" id="PTHR43194">
    <property type="entry name" value="HYDROLASE ALPHA/BETA FOLD FAMILY"/>
    <property type="match status" value="1"/>
</dbReference>
<dbReference type="EMBL" id="MRDB01000042">
    <property type="protein sequence ID" value="RKL32789.1"/>
    <property type="molecule type" value="Genomic_DNA"/>
</dbReference>
<dbReference type="Proteomes" id="UP000283569">
    <property type="component" value="Unassembled WGS sequence"/>
</dbReference>
<dbReference type="InterPro" id="IPR000073">
    <property type="entry name" value="AB_hydrolase_1"/>
</dbReference>
<accession>A0A420SU30</accession>
<organism evidence="2 3">
    <name type="scientific">Gibberella intermedia</name>
    <name type="common">Bulb rot disease fungus</name>
    <name type="synonym">Fusarium proliferatum</name>
    <dbReference type="NCBI Taxonomy" id="948311"/>
    <lineage>
        <taxon>Eukaryota</taxon>
        <taxon>Fungi</taxon>
        <taxon>Dikarya</taxon>
        <taxon>Ascomycota</taxon>
        <taxon>Pezizomycotina</taxon>
        <taxon>Sordariomycetes</taxon>
        <taxon>Hypocreomycetidae</taxon>
        <taxon>Hypocreales</taxon>
        <taxon>Nectriaceae</taxon>
        <taxon>Fusarium</taxon>
        <taxon>Fusarium fujikuroi species complex</taxon>
    </lineage>
</organism>
<dbReference type="AlphaFoldDB" id="A0A420SU30"/>
<proteinExistence type="predicted"/>
<dbReference type="PRINTS" id="PR00111">
    <property type="entry name" value="ABHYDROLASE"/>
</dbReference>
<evidence type="ECO:0000259" key="1">
    <source>
        <dbReference type="Pfam" id="PF00561"/>
    </source>
</evidence>